<feature type="region of interest" description="Disordered" evidence="1">
    <location>
        <begin position="46"/>
        <end position="97"/>
    </location>
</feature>
<evidence type="ECO:0008006" key="4">
    <source>
        <dbReference type="Google" id="ProtNLM"/>
    </source>
</evidence>
<dbReference type="Gene3D" id="3.10.450.50">
    <property type="match status" value="3"/>
</dbReference>
<dbReference type="InterPro" id="IPR032710">
    <property type="entry name" value="NTF2-like_dom_sf"/>
</dbReference>
<feature type="compositionally biased region" description="Low complexity" evidence="1">
    <location>
        <begin position="564"/>
        <end position="575"/>
    </location>
</feature>
<reference evidence="2 3" key="1">
    <citation type="submission" date="2019-03" db="EMBL/GenBank/DDBJ databases">
        <title>Draft genome sequences of novel Actinobacteria.</title>
        <authorList>
            <person name="Sahin N."/>
            <person name="Ay H."/>
            <person name="Saygin H."/>
        </authorList>
    </citation>
    <scope>NUCLEOTIDE SEQUENCE [LARGE SCALE GENOMIC DNA]</scope>
    <source>
        <strain evidence="2 3">7K502</strain>
    </source>
</reference>
<dbReference type="OrthoDB" id="5181013at2"/>
<dbReference type="GO" id="GO:0030638">
    <property type="term" value="P:polyketide metabolic process"/>
    <property type="evidence" value="ECO:0007669"/>
    <property type="project" value="InterPro"/>
</dbReference>
<dbReference type="InterPro" id="IPR009959">
    <property type="entry name" value="Cyclase_SnoaL-like"/>
</dbReference>
<keyword evidence="3" id="KW-1185">Reference proteome</keyword>
<gene>
    <name evidence="2" type="ORF">E1288_03495</name>
</gene>
<organism evidence="2 3">
    <name type="scientific">Saccharopolyspora elongata</name>
    <dbReference type="NCBI Taxonomy" id="2530387"/>
    <lineage>
        <taxon>Bacteria</taxon>
        <taxon>Bacillati</taxon>
        <taxon>Actinomycetota</taxon>
        <taxon>Actinomycetes</taxon>
        <taxon>Pseudonocardiales</taxon>
        <taxon>Pseudonocardiaceae</taxon>
        <taxon>Saccharopolyspora</taxon>
    </lineage>
</organism>
<name>A0A4R4ZB98_9PSEU</name>
<comment type="caution">
    <text evidence="2">The sequence shown here is derived from an EMBL/GenBank/DDBJ whole genome shotgun (WGS) entry which is preliminary data.</text>
</comment>
<feature type="region of interest" description="Disordered" evidence="1">
    <location>
        <begin position="232"/>
        <end position="258"/>
    </location>
</feature>
<accession>A0A4R4ZB98</accession>
<dbReference type="SUPFAM" id="SSF54427">
    <property type="entry name" value="NTF2-like"/>
    <property type="match status" value="3"/>
</dbReference>
<feature type="region of interest" description="Disordered" evidence="1">
    <location>
        <begin position="541"/>
        <end position="614"/>
    </location>
</feature>
<dbReference type="PANTHER" id="PTHR38436:SF1">
    <property type="entry name" value="ESTER CYCLASE"/>
    <property type="match status" value="1"/>
</dbReference>
<evidence type="ECO:0000313" key="3">
    <source>
        <dbReference type="Proteomes" id="UP000294947"/>
    </source>
</evidence>
<feature type="compositionally biased region" description="Pro residues" evidence="1">
    <location>
        <begin position="588"/>
        <end position="605"/>
    </location>
</feature>
<dbReference type="EMBL" id="SMKW01000003">
    <property type="protein sequence ID" value="TDD55525.1"/>
    <property type="molecule type" value="Genomic_DNA"/>
</dbReference>
<protein>
    <recommendedName>
        <fullName evidence="4">Ester cyclase</fullName>
    </recommendedName>
</protein>
<dbReference type="Proteomes" id="UP000294947">
    <property type="component" value="Unassembled WGS sequence"/>
</dbReference>
<feature type="compositionally biased region" description="Basic and acidic residues" evidence="1">
    <location>
        <begin position="61"/>
        <end position="72"/>
    </location>
</feature>
<evidence type="ECO:0000313" key="2">
    <source>
        <dbReference type="EMBL" id="TDD55525.1"/>
    </source>
</evidence>
<dbReference type="Pfam" id="PF07366">
    <property type="entry name" value="SnoaL"/>
    <property type="match status" value="3"/>
</dbReference>
<dbReference type="PANTHER" id="PTHR38436">
    <property type="entry name" value="POLYKETIDE CYCLASE SNOAL-LIKE DOMAIN"/>
    <property type="match status" value="1"/>
</dbReference>
<sequence length="614" mass="65444">MPGALSPLRGRIEGHADPDVAALAGLQSGAELLALHDLLLPVPVGRQRTTGTGGGAADRPVAGEEGKLEEVRAPPGRETGPRSPAGGDPRAGGSHGLGGVIGMALSDQQRQVIARQWLDAAHSGDLQALEKLMSGAVIDHSGLIDAYGGGARGCMGLIGELRNSLPNYSGAVQSVEVDGERVTIRHRGTADAPNRAGALAPASGWGDTPQRVDFQMTSVVRIDDTGRIVEHWAPEGPFGQIGPPPTPEPGEPQTGTPEQNKRYMQKFVRNVIDAESPENARYYFVENFRNHDPAPGEKPGLAGATDFLRSIYAAFSGFRTTLDQQVAEDDLVAGQWSQTFVNTGPYLNFPASGNRIDIGGITITRVRDNRILEQWEARDAVSLVSQMGVPSPLGPLEDDEPATDRDEANKALARRFFYDVWSNGKLELIDELFAPEFTNGLPLPGQRPGVAGVRQLVRRMRSAFPDGSVSVDLQLATEDRVVSRYTFRGTHQGSFRGVPATGKTVEVTGIGIHAVGPGDRITAHWGYFDDMTLIMQLGLLTLPTEPPPTQGGKPPGGGPPPGTGYPQGQQAQQRPDVTQRITVQQPPGQQPPGQQQPPQQPPGQQPPGGQQSSW</sequence>
<evidence type="ECO:0000256" key="1">
    <source>
        <dbReference type="SAM" id="MobiDB-lite"/>
    </source>
</evidence>
<dbReference type="AlphaFoldDB" id="A0A4R4ZB98"/>
<proteinExistence type="predicted"/>